<feature type="transmembrane region" description="Helical" evidence="7">
    <location>
        <begin position="45"/>
        <end position="65"/>
    </location>
</feature>
<feature type="transmembrane region" description="Helical" evidence="7">
    <location>
        <begin position="108"/>
        <end position="130"/>
    </location>
</feature>
<keyword evidence="2" id="KW-0813">Transport</keyword>
<sequence>MPLFLLHAADGFFSVPVSLVFWAITVAALAISLKRAGERLDERAIPLMGVMAAFIFAGQMFNFQIPGGTSGHLLGGVLAGILLGPYAGTVVMACVIAVQAIVFQDGGLVVLGANIFNMGIIGTMGGYWVYRAIAGALGGEEKGRLPAAAVAAWLSVVTAAVVASFQLALSDTTSLGAALVAMVGWHVLIGIGEAIITVGALGFIRVARADLLTLREASPA</sequence>
<evidence type="ECO:0000256" key="3">
    <source>
        <dbReference type="ARBA" id="ARBA00022475"/>
    </source>
</evidence>
<evidence type="ECO:0000256" key="2">
    <source>
        <dbReference type="ARBA" id="ARBA00022448"/>
    </source>
</evidence>
<comment type="subcellular location">
    <subcellularLocation>
        <location evidence="1">Cell membrane</location>
        <topology evidence="1">Multi-pass membrane protein</topology>
    </subcellularLocation>
</comment>
<keyword evidence="3" id="KW-1003">Cell membrane</keyword>
<evidence type="ECO:0000313" key="8">
    <source>
        <dbReference type="EMBL" id="PFG73948.1"/>
    </source>
</evidence>
<accession>A0A2A9HDR5</accession>
<dbReference type="PANTHER" id="PTHR34229">
    <property type="entry name" value="METAL TRANSPORT PROTEIN HI_1621-RELATED"/>
    <property type="match status" value="1"/>
</dbReference>
<evidence type="ECO:0000256" key="5">
    <source>
        <dbReference type="ARBA" id="ARBA00022989"/>
    </source>
</evidence>
<comment type="caution">
    <text evidence="8">The sequence shown here is derived from an EMBL/GenBank/DDBJ whole genome shotgun (WGS) entry which is preliminary data.</text>
</comment>
<dbReference type="InterPro" id="IPR002751">
    <property type="entry name" value="CbiM/NikMN"/>
</dbReference>
<feature type="transmembrane region" description="Helical" evidence="7">
    <location>
        <begin position="150"/>
        <end position="169"/>
    </location>
</feature>
<reference evidence="8 9" key="1">
    <citation type="submission" date="2017-09" db="EMBL/GenBank/DDBJ databases">
        <title>Sequencing the genomes of two abundant thermophiles in Great Basin hot springs: Thermocrinis jamiesonii and novel Chloroflexi Thermoflexus hugenholtzii.</title>
        <authorList>
            <person name="Hedlund B."/>
        </authorList>
    </citation>
    <scope>NUCLEOTIDE SEQUENCE [LARGE SCALE GENOMIC DNA]</scope>
    <source>
        <strain evidence="8 9">G233</strain>
    </source>
</reference>
<keyword evidence="6 7" id="KW-0472">Membrane</keyword>
<dbReference type="GO" id="GO:0005886">
    <property type="term" value="C:plasma membrane"/>
    <property type="evidence" value="ECO:0007669"/>
    <property type="project" value="UniProtKB-SubCell"/>
</dbReference>
<evidence type="ECO:0000256" key="7">
    <source>
        <dbReference type="SAM" id="Phobius"/>
    </source>
</evidence>
<evidence type="ECO:0000256" key="1">
    <source>
        <dbReference type="ARBA" id="ARBA00004651"/>
    </source>
</evidence>
<keyword evidence="9" id="KW-1185">Reference proteome</keyword>
<keyword evidence="5 7" id="KW-1133">Transmembrane helix</keyword>
<evidence type="ECO:0000313" key="9">
    <source>
        <dbReference type="Proteomes" id="UP000223071"/>
    </source>
</evidence>
<dbReference type="RefSeq" id="WP_098503371.1">
    <property type="nucleotide sequence ID" value="NZ_PDJQ01000001.1"/>
</dbReference>
<feature type="transmembrane region" description="Helical" evidence="7">
    <location>
        <begin position="176"/>
        <end position="204"/>
    </location>
</feature>
<proteinExistence type="predicted"/>
<dbReference type="Gene3D" id="1.10.1760.20">
    <property type="match status" value="1"/>
</dbReference>
<evidence type="ECO:0000256" key="4">
    <source>
        <dbReference type="ARBA" id="ARBA00022692"/>
    </source>
</evidence>
<protein>
    <submittedName>
        <fullName evidence="8">Cobalt/nickel transport system permease protein</fullName>
    </submittedName>
</protein>
<dbReference type="PANTHER" id="PTHR34229:SF1">
    <property type="entry name" value="METAL TRANSPORT PROTEIN HI_1621-RELATED"/>
    <property type="match status" value="1"/>
</dbReference>
<name>A0A2A9HDR5_TEPT2</name>
<dbReference type="EMBL" id="PDJQ01000001">
    <property type="protein sequence ID" value="PFG73948.1"/>
    <property type="molecule type" value="Genomic_DNA"/>
</dbReference>
<feature type="transmembrane region" description="Helical" evidence="7">
    <location>
        <begin position="77"/>
        <end position="101"/>
    </location>
</feature>
<dbReference type="Pfam" id="PF01891">
    <property type="entry name" value="CbiM"/>
    <property type="match status" value="1"/>
</dbReference>
<keyword evidence="4 7" id="KW-0812">Transmembrane</keyword>
<dbReference type="Proteomes" id="UP000223071">
    <property type="component" value="Unassembled WGS sequence"/>
</dbReference>
<dbReference type="GO" id="GO:0000041">
    <property type="term" value="P:transition metal ion transport"/>
    <property type="evidence" value="ECO:0007669"/>
    <property type="project" value="InterPro"/>
</dbReference>
<dbReference type="AlphaFoldDB" id="A0A2A9HDR5"/>
<organism evidence="8 9">
    <name type="scientific">Tepidiforma thermophila (strain KCTC 52669 / CGMCC 1.13589 / G233)</name>
    <dbReference type="NCBI Taxonomy" id="2761530"/>
    <lineage>
        <taxon>Bacteria</taxon>
        <taxon>Bacillati</taxon>
        <taxon>Chloroflexota</taxon>
        <taxon>Tepidiformia</taxon>
        <taxon>Tepidiformales</taxon>
        <taxon>Tepidiformaceae</taxon>
        <taxon>Tepidiforma</taxon>
    </lineage>
</organism>
<feature type="transmembrane region" description="Helical" evidence="7">
    <location>
        <begin position="12"/>
        <end position="33"/>
    </location>
</feature>
<gene>
    <name evidence="8" type="ORF">A9A59_1154</name>
</gene>
<evidence type="ECO:0000256" key="6">
    <source>
        <dbReference type="ARBA" id="ARBA00023136"/>
    </source>
</evidence>